<organism evidence="3 4">
    <name type="scientific">Flectobacillus longus</name>
    <dbReference type="NCBI Taxonomy" id="2984207"/>
    <lineage>
        <taxon>Bacteria</taxon>
        <taxon>Pseudomonadati</taxon>
        <taxon>Bacteroidota</taxon>
        <taxon>Cytophagia</taxon>
        <taxon>Cytophagales</taxon>
        <taxon>Flectobacillaceae</taxon>
        <taxon>Flectobacillus</taxon>
    </lineage>
</organism>
<feature type="transmembrane region" description="Helical" evidence="1">
    <location>
        <begin position="140"/>
        <end position="163"/>
    </location>
</feature>
<feature type="transmembrane region" description="Helical" evidence="1">
    <location>
        <begin position="170"/>
        <end position="187"/>
    </location>
</feature>
<reference evidence="3 4" key="1">
    <citation type="submission" date="2023-05" db="EMBL/GenBank/DDBJ databases">
        <title>Novel species of genus Flectobacillus isolated from stream in China.</title>
        <authorList>
            <person name="Lu H."/>
        </authorList>
    </citation>
    <scope>NUCLEOTIDE SEQUENCE [LARGE SCALE GENOMIC DNA]</scope>
    <source>
        <strain evidence="3 4">DC10W</strain>
    </source>
</reference>
<feature type="transmembrane region" description="Helical" evidence="1">
    <location>
        <begin position="193"/>
        <end position="211"/>
    </location>
</feature>
<feature type="transmembrane region" description="Helical" evidence="1">
    <location>
        <begin position="12"/>
        <end position="30"/>
    </location>
</feature>
<keyword evidence="1" id="KW-0472">Membrane</keyword>
<evidence type="ECO:0000256" key="1">
    <source>
        <dbReference type="SAM" id="Phobius"/>
    </source>
</evidence>
<feature type="transmembrane region" description="Helical" evidence="1">
    <location>
        <begin position="218"/>
        <end position="234"/>
    </location>
</feature>
<evidence type="ECO:0000313" key="3">
    <source>
        <dbReference type="EMBL" id="MDI9864324.1"/>
    </source>
</evidence>
<dbReference type="PANTHER" id="PTHR23028">
    <property type="entry name" value="ACETYLTRANSFERASE"/>
    <property type="match status" value="1"/>
</dbReference>
<keyword evidence="3" id="KW-0012">Acyltransferase</keyword>
<dbReference type="GO" id="GO:0016746">
    <property type="term" value="F:acyltransferase activity"/>
    <property type="evidence" value="ECO:0007669"/>
    <property type="project" value="UniProtKB-KW"/>
</dbReference>
<dbReference type="Proteomes" id="UP001236569">
    <property type="component" value="Unassembled WGS sequence"/>
</dbReference>
<dbReference type="Pfam" id="PF01757">
    <property type="entry name" value="Acyl_transf_3"/>
    <property type="match status" value="1"/>
</dbReference>
<dbReference type="InterPro" id="IPR050879">
    <property type="entry name" value="Acyltransferase_3"/>
</dbReference>
<keyword evidence="1" id="KW-0812">Transmembrane</keyword>
<gene>
    <name evidence="3" type="ORF">QM480_08305</name>
</gene>
<dbReference type="PANTHER" id="PTHR23028:SF53">
    <property type="entry name" value="ACYL_TRANSF_3 DOMAIN-CONTAINING PROTEIN"/>
    <property type="match status" value="1"/>
</dbReference>
<name>A0ABT6YLL2_9BACT</name>
<keyword evidence="3" id="KW-0808">Transferase</keyword>
<dbReference type="EMBL" id="JASHID010000005">
    <property type="protein sequence ID" value="MDI9864324.1"/>
    <property type="molecule type" value="Genomic_DNA"/>
</dbReference>
<dbReference type="RefSeq" id="WP_283369526.1">
    <property type="nucleotide sequence ID" value="NZ_JASHID010000005.1"/>
</dbReference>
<keyword evidence="1" id="KW-1133">Transmembrane helix</keyword>
<feature type="transmembrane region" description="Helical" evidence="1">
    <location>
        <begin position="89"/>
        <end position="109"/>
    </location>
</feature>
<protein>
    <submittedName>
        <fullName evidence="3">Acyltransferase</fullName>
        <ecNumber evidence="3">2.3.-.-</ecNumber>
    </submittedName>
</protein>
<accession>A0ABT6YLL2</accession>
<keyword evidence="4" id="KW-1185">Reference proteome</keyword>
<evidence type="ECO:0000259" key="2">
    <source>
        <dbReference type="Pfam" id="PF01757"/>
    </source>
</evidence>
<comment type="caution">
    <text evidence="3">The sequence shown here is derived from an EMBL/GenBank/DDBJ whole genome shotgun (WGS) entry which is preliminary data.</text>
</comment>
<feature type="transmembrane region" description="Helical" evidence="1">
    <location>
        <begin position="50"/>
        <end position="68"/>
    </location>
</feature>
<sequence length="333" mass="39781">MKQIKSIEWLRGFAAISVTQMHLFCALDFFKKDDYYFYKLLFPISISGRSGVAMFFVISGFIIPYSMYENKYQLSKISQFLIKRFTRLEPPYLFSIIFSLITLSLMWYWCCQPYQIDWTSVSLHLGYLNVFFQKGWIQGVYWTLAIEFQYYLIIALLFPLIMISDIRIRLGILGGIIIVFKLISLRLPIDTFIFEFIEFFSLGILLFLHHINRLSRRTLLVLGVLLLGAIWYFHHKSNTIYALFTAIIIYTNFDIRSKLFYFLGKISYSLYLFHWIIGVEVMRRIYLYYRPISSQFEKIGFVLFSHLVCILFAYLVYMFIEKPSIIWSKNIKY</sequence>
<feature type="domain" description="Acyltransferase 3" evidence="2">
    <location>
        <begin position="5"/>
        <end position="317"/>
    </location>
</feature>
<evidence type="ECO:0000313" key="4">
    <source>
        <dbReference type="Proteomes" id="UP001236569"/>
    </source>
</evidence>
<proteinExistence type="predicted"/>
<dbReference type="InterPro" id="IPR002656">
    <property type="entry name" value="Acyl_transf_3_dom"/>
</dbReference>
<feature type="transmembrane region" description="Helical" evidence="1">
    <location>
        <begin position="299"/>
        <end position="320"/>
    </location>
</feature>
<dbReference type="EC" id="2.3.-.-" evidence="3"/>